<sequence>MKRFGALLAIAMGCIAAAPASAASYPDKPIRFIVSFPPGSGADTSARFYARELESRVGQTVVVENKPGGNSFIAAQTVTRAPADGYTLFFSSNSPVTTNVATFNELPYDPVKELTPVARLSMGVMAVAVPGDAPYQSFAEFVETLRRNPGKFNYGSGSASYQIATELFLHRAGAKATHIPYKGAAPALVDLAGKQLDFVFADLGAVIPHLQSGALRMLAQTGDQRLKAYPDTPTLAETFDDYYMVNWTGVFAPAGTPEPVVTRLEQELLAIEATPQAKEMQDRLSSMGFPADRKQFARFQREEIQRWDSARETAGIPKQ</sequence>
<evidence type="ECO:0000313" key="4">
    <source>
        <dbReference type="Proteomes" id="UP000318405"/>
    </source>
</evidence>
<dbReference type="SUPFAM" id="SSF53850">
    <property type="entry name" value="Periplasmic binding protein-like II"/>
    <property type="match status" value="1"/>
</dbReference>
<protein>
    <submittedName>
        <fullName evidence="3">Tripartite tricarboxylate transporter substrate binding protein</fullName>
    </submittedName>
</protein>
<dbReference type="PANTHER" id="PTHR42928:SF5">
    <property type="entry name" value="BLR1237 PROTEIN"/>
    <property type="match status" value="1"/>
</dbReference>
<keyword evidence="4" id="KW-1185">Reference proteome</keyword>
<dbReference type="AlphaFoldDB" id="A0A556B0D1"/>
<gene>
    <name evidence="3" type="ORF">FOZ76_02350</name>
</gene>
<dbReference type="InterPro" id="IPR042100">
    <property type="entry name" value="Bug_dom1"/>
</dbReference>
<feature type="signal peptide" evidence="2">
    <location>
        <begin position="1"/>
        <end position="22"/>
    </location>
</feature>
<keyword evidence="2" id="KW-0732">Signal</keyword>
<dbReference type="Gene3D" id="3.40.190.10">
    <property type="entry name" value="Periplasmic binding protein-like II"/>
    <property type="match status" value="1"/>
</dbReference>
<dbReference type="OrthoDB" id="8678477at2"/>
<evidence type="ECO:0000313" key="3">
    <source>
        <dbReference type="EMBL" id="TSH98613.1"/>
    </source>
</evidence>
<reference evidence="3 4" key="1">
    <citation type="submission" date="2019-07" db="EMBL/GenBank/DDBJ databases">
        <title>Qingshengfaniella alkalisoli gen. nov., sp. nov., isolated from saline soil.</title>
        <authorList>
            <person name="Xu L."/>
            <person name="Huang X.-X."/>
            <person name="Sun J.-Q."/>
        </authorList>
    </citation>
    <scope>NUCLEOTIDE SEQUENCE [LARGE SCALE GENOMIC DNA]</scope>
    <source>
        <strain evidence="3 4">DSM 27279</strain>
    </source>
</reference>
<proteinExistence type="inferred from homology"/>
<dbReference type="Proteomes" id="UP000318405">
    <property type="component" value="Unassembled WGS sequence"/>
</dbReference>
<comment type="similarity">
    <text evidence="1">Belongs to the UPF0065 (bug) family.</text>
</comment>
<dbReference type="InterPro" id="IPR005064">
    <property type="entry name" value="BUG"/>
</dbReference>
<dbReference type="EMBL" id="VLTJ01000004">
    <property type="protein sequence ID" value="TSH98613.1"/>
    <property type="molecule type" value="Genomic_DNA"/>
</dbReference>
<evidence type="ECO:0000256" key="1">
    <source>
        <dbReference type="ARBA" id="ARBA00006987"/>
    </source>
</evidence>
<dbReference type="PANTHER" id="PTHR42928">
    <property type="entry name" value="TRICARBOXYLATE-BINDING PROTEIN"/>
    <property type="match status" value="1"/>
</dbReference>
<dbReference type="Pfam" id="PF03401">
    <property type="entry name" value="TctC"/>
    <property type="match status" value="1"/>
</dbReference>
<comment type="caution">
    <text evidence="3">The sequence shown here is derived from an EMBL/GenBank/DDBJ whole genome shotgun (WGS) entry which is preliminary data.</text>
</comment>
<dbReference type="PIRSF" id="PIRSF017082">
    <property type="entry name" value="YflP"/>
    <property type="match status" value="1"/>
</dbReference>
<name>A0A556B0D1_9BURK</name>
<evidence type="ECO:0000256" key="2">
    <source>
        <dbReference type="SAM" id="SignalP"/>
    </source>
</evidence>
<dbReference type="Gene3D" id="3.40.190.150">
    <property type="entry name" value="Bordetella uptake gene, domain 1"/>
    <property type="match status" value="1"/>
</dbReference>
<dbReference type="RefSeq" id="WP_143946520.1">
    <property type="nucleotide sequence ID" value="NZ_BAABMB010000001.1"/>
</dbReference>
<dbReference type="CDD" id="cd07012">
    <property type="entry name" value="PBP2_Bug_TTT"/>
    <property type="match status" value="1"/>
</dbReference>
<feature type="chain" id="PRO_5021947397" evidence="2">
    <location>
        <begin position="23"/>
        <end position="319"/>
    </location>
</feature>
<organism evidence="3 4">
    <name type="scientific">Verticiella sediminum</name>
    <dbReference type="NCBI Taxonomy" id="1247510"/>
    <lineage>
        <taxon>Bacteria</taxon>
        <taxon>Pseudomonadati</taxon>
        <taxon>Pseudomonadota</taxon>
        <taxon>Betaproteobacteria</taxon>
        <taxon>Burkholderiales</taxon>
        <taxon>Alcaligenaceae</taxon>
        <taxon>Verticiella</taxon>
    </lineage>
</organism>
<accession>A0A556B0D1</accession>